<dbReference type="GO" id="GO:0008422">
    <property type="term" value="F:beta-glucosidase activity"/>
    <property type="evidence" value="ECO:0007669"/>
    <property type="project" value="TreeGrafter"/>
</dbReference>
<evidence type="ECO:0000256" key="2">
    <source>
        <dbReference type="ARBA" id="ARBA00022801"/>
    </source>
</evidence>
<dbReference type="Gene3D" id="3.20.20.80">
    <property type="entry name" value="Glycosidases"/>
    <property type="match status" value="1"/>
</dbReference>
<dbReference type="KEGG" id="bad:BAD_0156"/>
<protein>
    <recommendedName>
        <fullName evidence="7">Glycoside hydrolase family 1 protein</fullName>
    </recommendedName>
</protein>
<dbReference type="GO" id="GO:0005975">
    <property type="term" value="P:carbohydrate metabolic process"/>
    <property type="evidence" value="ECO:0007669"/>
    <property type="project" value="InterPro"/>
</dbReference>
<dbReference type="HOGENOM" id="CLU_645428_0_0_11"/>
<evidence type="ECO:0000256" key="4">
    <source>
        <dbReference type="RuleBase" id="RU003690"/>
    </source>
</evidence>
<dbReference type="STRING" id="367928.BAD_0156"/>
<keyword evidence="6" id="KW-1185">Reference proteome</keyword>
<keyword evidence="2" id="KW-0378">Hydrolase</keyword>
<dbReference type="SUPFAM" id="SSF51445">
    <property type="entry name" value="(Trans)glycosidases"/>
    <property type="match status" value="1"/>
</dbReference>
<dbReference type="InterPro" id="IPR001360">
    <property type="entry name" value="Glyco_hydro_1"/>
</dbReference>
<evidence type="ECO:0000313" key="6">
    <source>
        <dbReference type="Proteomes" id="UP000008702"/>
    </source>
</evidence>
<accession>A0ZZQ4</accession>
<organism evidence="5 6">
    <name type="scientific">Bifidobacterium adolescentis (strain ATCC 15703 / DSM 20083 / NCTC 11814 / E194a)</name>
    <dbReference type="NCBI Taxonomy" id="367928"/>
    <lineage>
        <taxon>Bacteria</taxon>
        <taxon>Bacillati</taxon>
        <taxon>Actinomycetota</taxon>
        <taxon>Actinomycetes</taxon>
        <taxon>Bifidobacteriales</taxon>
        <taxon>Bifidobacteriaceae</taxon>
        <taxon>Bifidobacterium</taxon>
    </lineage>
</organism>
<comment type="similarity">
    <text evidence="1 4">Belongs to the glycosyl hydrolase 1 family.</text>
</comment>
<gene>
    <name evidence="5" type="ordered locus">BAD_0156</name>
</gene>
<dbReference type="GeneID" id="4556024"/>
<sequence>MVNQKVSPVKKWFENKEKLNFSLGIEDTFIPQTRPGMRALDEYELTKHYECWYDDIGLISETGANQTRWGIPWYLVNPAPGKFRFDWLDRVVDRFEEIGVDVIVDLMHYGTPLWLDNGFLNTDYPKYVAEYAATVAQRYQNRLNIWTPLNEPLLNMMYCGQYGYWPPYLVGDDGFVKLFRQITKGMILTQQAISEVSPESTFVNVEASFRFAGDVDAYSDEVGFLKQRRFLVEDTIMGRMNSNHPLYGWLSKHGIQDDDFQWYLDNSIKPDVIGVNYYPQVSTVKYVAGDPHDGSPYDPLPFQNDGVEGLKDVLTLFSERYELPVYLTETCSPGPVEERIRWLHESVAAVDELRAEGMNLIGYTWWSLFDMMYWVYRDEDKPAEQYLAQMGLWDLRANDHLSFDRIRTAAVDEYRRLVEAHRK</sequence>
<dbReference type="InterPro" id="IPR017853">
    <property type="entry name" value="GH"/>
</dbReference>
<dbReference type="PANTHER" id="PTHR10353:SF36">
    <property type="entry name" value="LP05116P"/>
    <property type="match status" value="1"/>
</dbReference>
<dbReference type="CAZy" id="GH1">
    <property type="family name" value="Glycoside Hydrolase Family 1"/>
</dbReference>
<name>A0ZZQ4_BIFAA</name>
<dbReference type="RefSeq" id="WP_011742693.1">
    <property type="nucleotide sequence ID" value="NC_008618.1"/>
</dbReference>
<evidence type="ECO:0000256" key="3">
    <source>
        <dbReference type="ARBA" id="ARBA00023295"/>
    </source>
</evidence>
<dbReference type="EMBL" id="AP009256">
    <property type="protein sequence ID" value="BAF38937.1"/>
    <property type="molecule type" value="Genomic_DNA"/>
</dbReference>
<dbReference type="DNASU" id="4556024"/>
<evidence type="ECO:0008006" key="7">
    <source>
        <dbReference type="Google" id="ProtNLM"/>
    </source>
</evidence>
<keyword evidence="3" id="KW-0326">Glycosidase</keyword>
<evidence type="ECO:0000256" key="1">
    <source>
        <dbReference type="ARBA" id="ARBA00010838"/>
    </source>
</evidence>
<dbReference type="AlphaFoldDB" id="A0ZZQ4"/>
<dbReference type="Proteomes" id="UP000008702">
    <property type="component" value="Chromosome"/>
</dbReference>
<proteinExistence type="inferred from homology"/>
<dbReference type="Pfam" id="PF00232">
    <property type="entry name" value="Glyco_hydro_1"/>
    <property type="match status" value="2"/>
</dbReference>
<reference evidence="5 6" key="1">
    <citation type="submission" date="2006-12" db="EMBL/GenBank/DDBJ databases">
        <title>Bifidobacterium adolescentis complete genome sequence.</title>
        <authorList>
            <person name="Suzuki T."/>
            <person name="Tsuda Y."/>
            <person name="Kanou N."/>
            <person name="Inoue T."/>
            <person name="Kumazaki K."/>
            <person name="Nagano S."/>
            <person name="Hirai S."/>
            <person name="Tanaka K."/>
            <person name="Watanabe K."/>
        </authorList>
    </citation>
    <scope>NUCLEOTIDE SEQUENCE [LARGE SCALE GENOMIC DNA]</scope>
    <source>
        <strain evidence="6">ATCC 15703 / DSM 20083 / NCTC 11814 / E194a</strain>
    </source>
</reference>
<evidence type="ECO:0000313" key="5">
    <source>
        <dbReference type="EMBL" id="BAF38937.1"/>
    </source>
</evidence>
<dbReference type="PANTHER" id="PTHR10353">
    <property type="entry name" value="GLYCOSYL HYDROLASE"/>
    <property type="match status" value="1"/>
</dbReference>